<dbReference type="EMBL" id="JADGMS010000016">
    <property type="protein sequence ID" value="KAF9666142.1"/>
    <property type="molecule type" value="Genomic_DNA"/>
</dbReference>
<sequence length="98" mass="11451">MKFTRVHYRILHAITIPMYKVNTLNILLIAIIRWILVIVIVVPCQTPRALKSLTNKGLRDYLCMSILEKITTTSISEEKAKCVCVYLKRFNEKMLKIK</sequence>
<evidence type="ECO:0000313" key="2">
    <source>
        <dbReference type="EMBL" id="KAF9666142.1"/>
    </source>
</evidence>
<evidence type="ECO:0000313" key="3">
    <source>
        <dbReference type="Proteomes" id="UP000657918"/>
    </source>
</evidence>
<keyword evidence="1" id="KW-1133">Transmembrane helix</keyword>
<evidence type="ECO:0000256" key="1">
    <source>
        <dbReference type="SAM" id="Phobius"/>
    </source>
</evidence>
<reference evidence="2 3" key="1">
    <citation type="submission" date="2020-10" db="EMBL/GenBank/DDBJ databases">
        <title>Plant Genome Project.</title>
        <authorList>
            <person name="Zhang R.-G."/>
        </authorList>
    </citation>
    <scope>NUCLEOTIDE SEQUENCE [LARGE SCALE GENOMIC DNA]</scope>
    <source>
        <strain evidence="2">FAFU-HL-1</strain>
        <tissue evidence="2">Leaf</tissue>
    </source>
</reference>
<proteinExistence type="predicted"/>
<keyword evidence="3" id="KW-1185">Reference proteome</keyword>
<gene>
    <name evidence="2" type="ORF">SADUNF_Sadunf16G0198000</name>
</gene>
<feature type="transmembrane region" description="Helical" evidence="1">
    <location>
        <begin position="21"/>
        <end position="42"/>
    </location>
</feature>
<accession>A0A835MH00</accession>
<name>A0A835MH00_9ROSI</name>
<comment type="caution">
    <text evidence="2">The sequence shown here is derived from an EMBL/GenBank/DDBJ whole genome shotgun (WGS) entry which is preliminary data.</text>
</comment>
<dbReference type="AlphaFoldDB" id="A0A835MH00"/>
<keyword evidence="1" id="KW-0812">Transmembrane</keyword>
<dbReference type="Proteomes" id="UP000657918">
    <property type="component" value="Chromosome 16"/>
</dbReference>
<protein>
    <submittedName>
        <fullName evidence="2">Uncharacterized protein</fullName>
    </submittedName>
</protein>
<organism evidence="2 3">
    <name type="scientific">Salix dunnii</name>
    <dbReference type="NCBI Taxonomy" id="1413687"/>
    <lineage>
        <taxon>Eukaryota</taxon>
        <taxon>Viridiplantae</taxon>
        <taxon>Streptophyta</taxon>
        <taxon>Embryophyta</taxon>
        <taxon>Tracheophyta</taxon>
        <taxon>Spermatophyta</taxon>
        <taxon>Magnoliopsida</taxon>
        <taxon>eudicotyledons</taxon>
        <taxon>Gunneridae</taxon>
        <taxon>Pentapetalae</taxon>
        <taxon>rosids</taxon>
        <taxon>fabids</taxon>
        <taxon>Malpighiales</taxon>
        <taxon>Salicaceae</taxon>
        <taxon>Saliceae</taxon>
        <taxon>Salix</taxon>
    </lineage>
</organism>
<keyword evidence="1" id="KW-0472">Membrane</keyword>